<dbReference type="Proteomes" id="UP000654075">
    <property type="component" value="Unassembled WGS sequence"/>
</dbReference>
<name>A0A813DDI3_POLGL</name>
<feature type="compositionally biased region" description="Gly residues" evidence="1">
    <location>
        <begin position="40"/>
        <end position="50"/>
    </location>
</feature>
<protein>
    <submittedName>
        <fullName evidence="2">Uncharacterized protein</fullName>
    </submittedName>
</protein>
<keyword evidence="3" id="KW-1185">Reference proteome</keyword>
<dbReference type="EMBL" id="CAJNNV010002241">
    <property type="protein sequence ID" value="CAE8586830.1"/>
    <property type="molecule type" value="Genomic_DNA"/>
</dbReference>
<comment type="caution">
    <text evidence="2">The sequence shown here is derived from an EMBL/GenBank/DDBJ whole genome shotgun (WGS) entry which is preliminary data.</text>
</comment>
<feature type="non-terminal residue" evidence="2">
    <location>
        <position position="81"/>
    </location>
</feature>
<feature type="compositionally biased region" description="Basic and acidic residues" evidence="1">
    <location>
        <begin position="17"/>
        <end position="32"/>
    </location>
</feature>
<proteinExistence type="predicted"/>
<gene>
    <name evidence="2" type="ORF">PGLA1383_LOCUS5681</name>
</gene>
<reference evidence="2" key="1">
    <citation type="submission" date="2021-02" db="EMBL/GenBank/DDBJ databases">
        <authorList>
            <person name="Dougan E. K."/>
            <person name="Rhodes N."/>
            <person name="Thang M."/>
            <person name="Chan C."/>
        </authorList>
    </citation>
    <scope>NUCLEOTIDE SEQUENCE</scope>
</reference>
<sequence>PPQAPHLEEMVVGLEEDKTFDGHDPRAHDHSRDHRKGGRRGGLGEDGGFPGDTFLSGAVPERPAVKLHRGVQPHHWHMLLK</sequence>
<dbReference type="AlphaFoldDB" id="A0A813DDI3"/>
<accession>A0A813DDI3</accession>
<evidence type="ECO:0000256" key="1">
    <source>
        <dbReference type="SAM" id="MobiDB-lite"/>
    </source>
</evidence>
<evidence type="ECO:0000313" key="2">
    <source>
        <dbReference type="EMBL" id="CAE8586830.1"/>
    </source>
</evidence>
<evidence type="ECO:0000313" key="3">
    <source>
        <dbReference type="Proteomes" id="UP000654075"/>
    </source>
</evidence>
<organism evidence="2 3">
    <name type="scientific">Polarella glacialis</name>
    <name type="common">Dinoflagellate</name>
    <dbReference type="NCBI Taxonomy" id="89957"/>
    <lineage>
        <taxon>Eukaryota</taxon>
        <taxon>Sar</taxon>
        <taxon>Alveolata</taxon>
        <taxon>Dinophyceae</taxon>
        <taxon>Suessiales</taxon>
        <taxon>Suessiaceae</taxon>
        <taxon>Polarella</taxon>
    </lineage>
</organism>
<feature type="region of interest" description="Disordered" evidence="1">
    <location>
        <begin position="17"/>
        <end position="57"/>
    </location>
</feature>
<feature type="non-terminal residue" evidence="2">
    <location>
        <position position="1"/>
    </location>
</feature>